<name>A0AAD8UCK3_GLOAC</name>
<dbReference type="GeneID" id="85393343"/>
<feature type="compositionally biased region" description="Basic and acidic residues" evidence="1">
    <location>
        <begin position="158"/>
        <end position="169"/>
    </location>
</feature>
<dbReference type="Proteomes" id="UP001244207">
    <property type="component" value="Unassembled WGS sequence"/>
</dbReference>
<dbReference type="EMBL" id="JAHMHS010000160">
    <property type="protein sequence ID" value="KAK1711255.1"/>
    <property type="molecule type" value="Genomic_DNA"/>
</dbReference>
<feature type="compositionally biased region" description="Polar residues" evidence="1">
    <location>
        <begin position="293"/>
        <end position="319"/>
    </location>
</feature>
<protein>
    <submittedName>
        <fullName evidence="2">Uncharacterized protein</fullName>
    </submittedName>
</protein>
<feature type="region of interest" description="Disordered" evidence="1">
    <location>
        <begin position="152"/>
        <end position="202"/>
    </location>
</feature>
<evidence type="ECO:0000313" key="2">
    <source>
        <dbReference type="EMBL" id="KAK1711255.1"/>
    </source>
</evidence>
<dbReference type="AlphaFoldDB" id="A0AAD8UCK3"/>
<reference evidence="2" key="1">
    <citation type="submission" date="2021-12" db="EMBL/GenBank/DDBJ databases">
        <title>Comparative genomics, transcriptomics and evolutionary studies reveal genomic signatures of adaptation to plant cell wall in hemibiotrophic fungi.</title>
        <authorList>
            <consortium name="DOE Joint Genome Institute"/>
            <person name="Baroncelli R."/>
            <person name="Diaz J.F."/>
            <person name="Benocci T."/>
            <person name="Peng M."/>
            <person name="Battaglia E."/>
            <person name="Haridas S."/>
            <person name="Andreopoulos W."/>
            <person name="Labutti K."/>
            <person name="Pangilinan J."/>
            <person name="Floch G.L."/>
            <person name="Makela M.R."/>
            <person name="Henrissat B."/>
            <person name="Grigoriev I.V."/>
            <person name="Crouch J.A."/>
            <person name="De Vries R.P."/>
            <person name="Sukno S.A."/>
            <person name="Thon M.R."/>
        </authorList>
    </citation>
    <scope>NUCLEOTIDE SEQUENCE</scope>
    <source>
        <strain evidence="2">CBS 112980</strain>
    </source>
</reference>
<gene>
    <name evidence="2" type="ORF">BDZ83DRAFT_639655</name>
</gene>
<feature type="compositionally biased region" description="Polar residues" evidence="1">
    <location>
        <begin position="330"/>
        <end position="341"/>
    </location>
</feature>
<organism evidence="2 3">
    <name type="scientific">Glomerella acutata</name>
    <name type="common">Colletotrichum acutatum</name>
    <dbReference type="NCBI Taxonomy" id="27357"/>
    <lineage>
        <taxon>Eukaryota</taxon>
        <taxon>Fungi</taxon>
        <taxon>Dikarya</taxon>
        <taxon>Ascomycota</taxon>
        <taxon>Pezizomycotina</taxon>
        <taxon>Sordariomycetes</taxon>
        <taxon>Hypocreomycetidae</taxon>
        <taxon>Glomerellales</taxon>
        <taxon>Glomerellaceae</taxon>
        <taxon>Colletotrichum</taxon>
        <taxon>Colletotrichum acutatum species complex</taxon>
    </lineage>
</organism>
<keyword evidence="3" id="KW-1185">Reference proteome</keyword>
<sequence>MPAFQPPKMTYEKNKAWRRIAKPDFHNPKMIWGDYWRRFNTIAVPLLDEDAYFADVMAAAKHAENRGHLEELLAAKHEERRRDLDSFVRDIALSSINFRQHFSSTSTRDAALKIGQTGSMDSFIQFVCGVIFGWSRAEDKQLIHVTTAGVTSTIGNRPDARRDGDARDDVFEDGGDPWEYENTFPPELCSSPGSDEQVDEPWSHPSLRATVCHDTDEITSEHQSQPSSSIGAHVKSVTLAEAIEEKGEGSAKRSHKSTSTSPKSQTTPRLSFGLHPTSPRPTDSLSAVAATPLSKNSRSTTSPYPVQTTSSCTSHSSPELSYVEVADESSPPTRASMPTESGDTKQAGRYTPSGSGAIGRCSTRKRSFVHESDEETVDEECHRRKRRVTTRHSPVRLSPPVFPAGLNARTGE</sequence>
<comment type="caution">
    <text evidence="2">The sequence shown here is derived from an EMBL/GenBank/DDBJ whole genome shotgun (WGS) entry which is preliminary data.</text>
</comment>
<feature type="compositionally biased region" description="Low complexity" evidence="1">
    <location>
        <begin position="257"/>
        <end position="268"/>
    </location>
</feature>
<evidence type="ECO:0000313" key="3">
    <source>
        <dbReference type="Proteomes" id="UP001244207"/>
    </source>
</evidence>
<evidence type="ECO:0000256" key="1">
    <source>
        <dbReference type="SAM" id="MobiDB-lite"/>
    </source>
</evidence>
<feature type="region of interest" description="Disordered" evidence="1">
    <location>
        <begin position="245"/>
        <end position="412"/>
    </location>
</feature>
<accession>A0AAD8UCK3</accession>
<dbReference type="RefSeq" id="XP_060359058.1">
    <property type="nucleotide sequence ID" value="XM_060509444.1"/>
</dbReference>
<proteinExistence type="predicted"/>
<feature type="compositionally biased region" description="Acidic residues" evidence="1">
    <location>
        <begin position="170"/>
        <end position="179"/>
    </location>
</feature>
<feature type="compositionally biased region" description="Basic residues" evidence="1">
    <location>
        <begin position="383"/>
        <end position="394"/>
    </location>
</feature>